<accession>A0A9Q3FZX9</accession>
<organism evidence="2 3">
    <name type="scientific">Austropuccinia psidii MF-1</name>
    <dbReference type="NCBI Taxonomy" id="1389203"/>
    <lineage>
        <taxon>Eukaryota</taxon>
        <taxon>Fungi</taxon>
        <taxon>Dikarya</taxon>
        <taxon>Basidiomycota</taxon>
        <taxon>Pucciniomycotina</taxon>
        <taxon>Pucciniomycetes</taxon>
        <taxon>Pucciniales</taxon>
        <taxon>Sphaerophragmiaceae</taxon>
        <taxon>Austropuccinia</taxon>
    </lineage>
</organism>
<comment type="caution">
    <text evidence="2">The sequence shown here is derived from an EMBL/GenBank/DDBJ whole genome shotgun (WGS) entry which is preliminary data.</text>
</comment>
<proteinExistence type="predicted"/>
<evidence type="ECO:0000256" key="1">
    <source>
        <dbReference type="SAM" id="MobiDB-lite"/>
    </source>
</evidence>
<gene>
    <name evidence="2" type="ORF">O181_086366</name>
</gene>
<reference evidence="2" key="1">
    <citation type="submission" date="2021-03" db="EMBL/GenBank/DDBJ databases">
        <title>Draft genome sequence of rust myrtle Austropuccinia psidii MF-1, a brazilian biotype.</title>
        <authorList>
            <person name="Quecine M.C."/>
            <person name="Pachon D.M.R."/>
            <person name="Bonatelli M.L."/>
            <person name="Correr F.H."/>
            <person name="Franceschini L.M."/>
            <person name="Leite T.F."/>
            <person name="Margarido G.R.A."/>
            <person name="Almeida C.A."/>
            <person name="Ferrarezi J.A."/>
            <person name="Labate C.A."/>
        </authorList>
    </citation>
    <scope>NUCLEOTIDE SEQUENCE</scope>
    <source>
        <strain evidence="2">MF-1</strain>
    </source>
</reference>
<keyword evidence="3" id="KW-1185">Reference proteome</keyword>
<name>A0A9Q3FZX9_9BASI</name>
<dbReference type="EMBL" id="AVOT02051648">
    <property type="protein sequence ID" value="MBW0546651.1"/>
    <property type="molecule type" value="Genomic_DNA"/>
</dbReference>
<sequence length="90" mass="9786">MPNKQHLNPLLFVSDFVTDTDTSSPNSETVFPSSSYCNLKAVPKKFGSHSGIYHPMNSDGQSSEEYEGEDNDYISSEDSGPGVDVVTPPK</sequence>
<feature type="compositionally biased region" description="Acidic residues" evidence="1">
    <location>
        <begin position="62"/>
        <end position="72"/>
    </location>
</feature>
<dbReference type="AlphaFoldDB" id="A0A9Q3FZX9"/>
<evidence type="ECO:0000313" key="2">
    <source>
        <dbReference type="EMBL" id="MBW0546651.1"/>
    </source>
</evidence>
<dbReference type="Proteomes" id="UP000765509">
    <property type="component" value="Unassembled WGS sequence"/>
</dbReference>
<evidence type="ECO:0000313" key="3">
    <source>
        <dbReference type="Proteomes" id="UP000765509"/>
    </source>
</evidence>
<protein>
    <submittedName>
        <fullName evidence="2">Uncharacterized protein</fullName>
    </submittedName>
</protein>
<feature type="region of interest" description="Disordered" evidence="1">
    <location>
        <begin position="48"/>
        <end position="90"/>
    </location>
</feature>